<accession>A0AAW6C5C8</accession>
<proteinExistence type="predicted"/>
<dbReference type="RefSeq" id="WP_130849645.1">
    <property type="nucleotide sequence ID" value="NZ_JAQLWN010000034.1"/>
</dbReference>
<dbReference type="AlphaFoldDB" id="A0AAW6C5C8"/>
<evidence type="ECO:0000313" key="2">
    <source>
        <dbReference type="Proteomes" id="UP001211006"/>
    </source>
</evidence>
<name>A0AAW6C5C8_FLAPL</name>
<gene>
    <name evidence="1" type="ORF">PND83_22010</name>
</gene>
<reference evidence="1" key="1">
    <citation type="submission" date="2023-01" db="EMBL/GenBank/DDBJ databases">
        <title>Human gut microbiome strain richness.</title>
        <authorList>
            <person name="Chen-Liaw A."/>
        </authorList>
    </citation>
    <scope>NUCLEOTIDE SEQUENCE</scope>
    <source>
        <strain evidence="1">2225st1_A6_2225SCRN_200828</strain>
    </source>
</reference>
<dbReference type="Proteomes" id="UP001211006">
    <property type="component" value="Unassembled WGS sequence"/>
</dbReference>
<comment type="caution">
    <text evidence="1">The sequence shown here is derived from an EMBL/GenBank/DDBJ whole genome shotgun (WGS) entry which is preliminary data.</text>
</comment>
<organism evidence="1 2">
    <name type="scientific">Flavonifractor plautii</name>
    <name type="common">Fusobacterium plautii</name>
    <dbReference type="NCBI Taxonomy" id="292800"/>
    <lineage>
        <taxon>Bacteria</taxon>
        <taxon>Bacillati</taxon>
        <taxon>Bacillota</taxon>
        <taxon>Clostridia</taxon>
        <taxon>Eubacteriales</taxon>
        <taxon>Oscillospiraceae</taxon>
        <taxon>Flavonifractor</taxon>
    </lineage>
</organism>
<evidence type="ECO:0000313" key="1">
    <source>
        <dbReference type="EMBL" id="MDB7908663.1"/>
    </source>
</evidence>
<evidence type="ECO:0008006" key="3">
    <source>
        <dbReference type="Google" id="ProtNLM"/>
    </source>
</evidence>
<sequence length="139" mass="15895">MNKWPRCEDCVRDNYLRAPVCQTCVAGSNFLPRGRSKIYYESVQEMNQPPAAYRAIVQALRRFDDSALVPEILDVMFNEPATIVFWADGTKTVVKAVYDEFDPEKGLAMAIAKKALGNKGNYYNVIAKWTDEYLEKEDK</sequence>
<dbReference type="EMBL" id="JAQLWO010000039">
    <property type="protein sequence ID" value="MDB7908663.1"/>
    <property type="molecule type" value="Genomic_DNA"/>
</dbReference>
<protein>
    <recommendedName>
        <fullName evidence="3">RanBP2-type domain-containing protein</fullName>
    </recommendedName>
</protein>